<dbReference type="Gene3D" id="3.40.50.200">
    <property type="entry name" value="Peptidase S8/S53 domain"/>
    <property type="match status" value="1"/>
</dbReference>
<dbReference type="InterPro" id="IPR023828">
    <property type="entry name" value="Peptidase_S8_Ser-AS"/>
</dbReference>
<dbReference type="Gene3D" id="2.60.120.380">
    <property type="match status" value="1"/>
</dbReference>
<keyword evidence="4 5" id="KW-0720">Serine protease</keyword>
<proteinExistence type="inferred from homology"/>
<dbReference type="KEGG" id="pbf:CFX0092_A0217"/>
<dbReference type="PROSITE" id="PS51892">
    <property type="entry name" value="SUBTILASE"/>
    <property type="match status" value="1"/>
</dbReference>
<comment type="similarity">
    <text evidence="1 5">Belongs to the peptidase S8 family.</text>
</comment>
<feature type="signal peptide" evidence="6">
    <location>
        <begin position="1"/>
        <end position="27"/>
    </location>
</feature>
<keyword evidence="9" id="KW-1185">Reference proteome</keyword>
<dbReference type="InterPro" id="IPR000209">
    <property type="entry name" value="Peptidase_S8/S53_dom"/>
</dbReference>
<dbReference type="OrthoDB" id="134598at2"/>
<protein>
    <recommendedName>
        <fullName evidence="7">Peptidase S8/S53 domain-containing protein</fullName>
    </recommendedName>
</protein>
<dbReference type="SUPFAM" id="SSF52743">
    <property type="entry name" value="Subtilisin-like"/>
    <property type="match status" value="1"/>
</dbReference>
<keyword evidence="6" id="KW-0732">Signal</keyword>
<dbReference type="Proteomes" id="UP000215027">
    <property type="component" value="Chromosome I"/>
</dbReference>
<dbReference type="InterPro" id="IPR036852">
    <property type="entry name" value="Peptidase_S8/S53_dom_sf"/>
</dbReference>
<feature type="active site" description="Charge relay system" evidence="5">
    <location>
        <position position="481"/>
    </location>
</feature>
<evidence type="ECO:0000256" key="4">
    <source>
        <dbReference type="ARBA" id="ARBA00022825"/>
    </source>
</evidence>
<feature type="chain" id="PRO_5008240511" description="Peptidase S8/S53 domain-containing protein" evidence="6">
    <location>
        <begin position="28"/>
        <end position="1740"/>
    </location>
</feature>
<dbReference type="PRINTS" id="PR00723">
    <property type="entry name" value="SUBTILISIN"/>
</dbReference>
<evidence type="ECO:0000256" key="6">
    <source>
        <dbReference type="SAM" id="SignalP"/>
    </source>
</evidence>
<dbReference type="Gene3D" id="2.60.120.200">
    <property type="match status" value="1"/>
</dbReference>
<evidence type="ECO:0000256" key="2">
    <source>
        <dbReference type="ARBA" id="ARBA00022670"/>
    </source>
</evidence>
<evidence type="ECO:0000313" key="9">
    <source>
        <dbReference type="Proteomes" id="UP000215027"/>
    </source>
</evidence>
<keyword evidence="2 5" id="KW-0645">Protease</keyword>
<feature type="active site" description="Charge relay system" evidence="5">
    <location>
        <position position="697"/>
    </location>
</feature>
<dbReference type="PROSITE" id="PS00138">
    <property type="entry name" value="SUBTILASE_SER"/>
    <property type="match status" value="1"/>
</dbReference>
<evidence type="ECO:0000313" key="8">
    <source>
        <dbReference type="EMBL" id="CUS02098.2"/>
    </source>
</evidence>
<name>A0A160T083_9CHLR</name>
<dbReference type="InterPro" id="IPR050131">
    <property type="entry name" value="Peptidase_S8_subtilisin-like"/>
</dbReference>
<evidence type="ECO:0000256" key="1">
    <source>
        <dbReference type="ARBA" id="ARBA00011073"/>
    </source>
</evidence>
<evidence type="ECO:0000256" key="3">
    <source>
        <dbReference type="ARBA" id="ARBA00022801"/>
    </source>
</evidence>
<dbReference type="GO" id="GO:0004252">
    <property type="term" value="F:serine-type endopeptidase activity"/>
    <property type="evidence" value="ECO:0007669"/>
    <property type="project" value="UniProtKB-UniRule"/>
</dbReference>
<gene>
    <name evidence="8" type="ORF">CFX0092_A0217</name>
</gene>
<dbReference type="PANTHER" id="PTHR43806:SF11">
    <property type="entry name" value="CEREVISIN-RELATED"/>
    <property type="match status" value="1"/>
</dbReference>
<dbReference type="PANTHER" id="PTHR43806">
    <property type="entry name" value="PEPTIDASE S8"/>
    <property type="match status" value="1"/>
</dbReference>
<evidence type="ECO:0000259" key="7">
    <source>
        <dbReference type="Pfam" id="PF00082"/>
    </source>
</evidence>
<feature type="domain" description="Peptidase S8/S53" evidence="7">
    <location>
        <begin position="476"/>
        <end position="748"/>
    </location>
</feature>
<feature type="active site" description="Charge relay system" evidence="5">
    <location>
        <position position="248"/>
    </location>
</feature>
<dbReference type="InterPro" id="IPR015500">
    <property type="entry name" value="Peptidase_S8_subtilisin-rel"/>
</dbReference>
<evidence type="ECO:0000256" key="5">
    <source>
        <dbReference type="PROSITE-ProRule" id="PRU01240"/>
    </source>
</evidence>
<keyword evidence="3 5" id="KW-0378">Hydrolase</keyword>
<dbReference type="Pfam" id="PF00082">
    <property type="entry name" value="Peptidase_S8"/>
    <property type="match status" value="1"/>
</dbReference>
<dbReference type="GO" id="GO:0006508">
    <property type="term" value="P:proteolysis"/>
    <property type="evidence" value="ECO:0007669"/>
    <property type="project" value="UniProtKB-KW"/>
</dbReference>
<organism evidence="8 9">
    <name type="scientific">Candidatus Promineifilum breve</name>
    <dbReference type="NCBI Taxonomy" id="1806508"/>
    <lineage>
        <taxon>Bacteria</taxon>
        <taxon>Bacillati</taxon>
        <taxon>Chloroflexota</taxon>
        <taxon>Ardenticatenia</taxon>
        <taxon>Candidatus Promineifilales</taxon>
        <taxon>Candidatus Promineifilaceae</taxon>
        <taxon>Candidatus Promineifilum</taxon>
    </lineage>
</organism>
<dbReference type="RefSeq" id="WP_095041752.1">
    <property type="nucleotide sequence ID" value="NZ_LN890655.1"/>
</dbReference>
<dbReference type="EMBL" id="LN890655">
    <property type="protein sequence ID" value="CUS02098.2"/>
    <property type="molecule type" value="Genomic_DNA"/>
</dbReference>
<accession>A0A160T083</accession>
<sequence>MQGTVRRVAAALLTLIALTLLLSSALAARSAEGNPNAQALYARSRDQIDSRASSATDAALLKMSPDLRQVALAAAAGRVGADAQSAETTAADVHLVFVLIRPGTSVGKYMTSHVVSRQLGELQWVTGEVTSANLLKLASVEGVDSVTSTEAFQPLPAPGLEEMTGGAPVMNRRQVAELFATGGKAAVLREMKTGLEIEFARKDPVTLAPLDSDGPQAPADVKVVDIHRATEAHAAGYTGEGVIAAVVDTGVDFVGIDMQGTQARVKGGAYDGWPYAYDTLSGANYALSGVTSGPDNYWSTSSMFVHTLPVENATCTAGTCSADLALDLGGPDIAPVIFPFTWPDTSQSDTYYYTVNPDFSHLYMGFLRGLGYASTHSMPAAIVVSDATTAGVYDTVYIDGDFDQDLTDDKPMTKGDELSGIDIYDAAWGPGPDGYWDIAAGMLTWIADGENPPPGVGVLYPGAAVPEAGRLLAFVTDGEVHGTAVASQIVAQSVMTDPALQGSTNPLFAGGADVGGVGGPILHGIAPGARIAAFMYGFNLPFDAWTLSALGFDGLANTGDEAQVVNNSWGDSFVTEDGWDTTSRFVHYLNVNFAPNTTFLAATGNGGPGYGSTTTPNGGTIIKVGASTAYSTSDDFELIGPEQFTYGTIQPWSNRGPGRLGDVDPDIACVGAFGMSGARLNIWPNGQSSYGVFGGTSMSSPVCTGVVALSYQAFRGAHNRWPTWQEAADILSNGANDLGYNVLAQGAGNADALRSTAIAAGEATYVTPSQWQVGDYRGTDYPAFPAIVHPGDSVSVPLTVHNPNDAAADVAVRDVSLQRTHEVSFTVTLEAGNRLFTLPDYLLDITELVDAHDPDLISAHVMFPFGVFDDKEDYYSQNGVAALYYDWTDLNEDGNLWVDANDNGLVEADEIDVSGALGESEINRYSYATGDTNYHIADLGGDALSRRNDGVFFGLQRTVPGWGDAPPLEVTVHLIFYQKADWEWLSLSADSVNVPANGQTDVTATMAVPADAPLGVYEGAVEYDGQVVPVILHVAADSTTFEFGATSLDEELGDTPYDNGHLLGTTDWGWRPETGDAKLFFYDVADGESGPGTAMIVETEWRNPEEFTPPPLPETYLLEDFEDGIPLDWTNYLDIGECPWSTNVDYGMDNWTDGTGLAATVSSNACLGPVDAALVTPVVDVSAVEELWLAFHTDYFSNIDWQGNIIEHAYVDISTDYGTTWINLLDLTERQDAPLVIDLSEYAGAGEIMLRFHYVATAWSFHWQIDDVGLFGADPSESYFLPPRDLTDVDTAVYRAAADDYSTGDPAFFGPTGVEQLAASKDMWYSGGIFQFQTSTGGPKEVVGGLMSDGLGFISLHNTLNAGRQLAEPVVGRAYQITVDPAPLAIVADEIVETSPPTVNGEVAVTFTATADIPEGVTVRGIGVTEPIALRDTPIEQHDPTDPCTSDQVYDVTMADGWLLEVITSGNNPGLDIDLFVLLDDGDGVYECADEQLMGGSTTTTAEEHVRLSQPDDGLYWVLVHGWGVPGGLGSYDIDINAYQGDDLTVENAPSGPVAANTPLTFTLSGTVPYQAGTTFQGLLLMGPADSPAALSLPVSLTVPTFEAGDLSARLNAGPESVATGETTTVSLRVWNNSSDPEVVTARINVPVGLNIDLASLNASPGQAHYSVAGRAITWSGTLPGSTGLTITFDATAASHVGQVEFVAQVNGVIRGTELQLTAPVWVNEAAPPRLIVLPVVAGN</sequence>
<reference evidence="8" key="1">
    <citation type="submission" date="2016-01" db="EMBL/GenBank/DDBJ databases">
        <authorList>
            <person name="Mcilroy J.S."/>
            <person name="Karst M S."/>
            <person name="Albertsen M."/>
        </authorList>
    </citation>
    <scope>NUCLEOTIDE SEQUENCE</scope>
    <source>
        <strain evidence="8">Cfx-K</strain>
    </source>
</reference>